<name>A0ABY8F5M7_9HYPH</name>
<comment type="similarity">
    <text evidence="1">Belongs to the leucine-binding protein family.</text>
</comment>
<evidence type="ECO:0000256" key="1">
    <source>
        <dbReference type="ARBA" id="ARBA00010062"/>
    </source>
</evidence>
<dbReference type="InterPro" id="IPR051010">
    <property type="entry name" value="BCAA_transport"/>
</dbReference>
<proteinExistence type="inferred from homology"/>
<accession>A0ABY8F5M7</accession>
<evidence type="ECO:0000256" key="2">
    <source>
        <dbReference type="ARBA" id="ARBA00022729"/>
    </source>
</evidence>
<organism evidence="5 6">
    <name type="scientific">Roseibium porphyridii</name>
    <dbReference type="NCBI Taxonomy" id="2866279"/>
    <lineage>
        <taxon>Bacteria</taxon>
        <taxon>Pseudomonadati</taxon>
        <taxon>Pseudomonadota</taxon>
        <taxon>Alphaproteobacteria</taxon>
        <taxon>Hyphomicrobiales</taxon>
        <taxon>Stappiaceae</taxon>
        <taxon>Roseibium</taxon>
    </lineage>
</organism>
<dbReference type="RefSeq" id="WP_265679951.1">
    <property type="nucleotide sequence ID" value="NZ_CP120863.1"/>
</dbReference>
<keyword evidence="2" id="KW-0732">Signal</keyword>
<keyword evidence="6" id="KW-1185">Reference proteome</keyword>
<keyword evidence="3" id="KW-0029">Amino-acid transport</keyword>
<dbReference type="EMBL" id="CP120863">
    <property type="protein sequence ID" value="WFE90079.1"/>
    <property type="molecule type" value="Genomic_DNA"/>
</dbReference>
<protein>
    <submittedName>
        <fullName evidence="5">Penicillin-binding protein activator</fullName>
    </submittedName>
</protein>
<evidence type="ECO:0000313" key="6">
    <source>
        <dbReference type="Proteomes" id="UP001209803"/>
    </source>
</evidence>
<dbReference type="SUPFAM" id="SSF53822">
    <property type="entry name" value="Periplasmic binding protein-like I"/>
    <property type="match status" value="1"/>
</dbReference>
<dbReference type="InterPro" id="IPR028082">
    <property type="entry name" value="Peripla_BP_I"/>
</dbReference>
<evidence type="ECO:0000259" key="4">
    <source>
        <dbReference type="Pfam" id="PF13458"/>
    </source>
</evidence>
<evidence type="ECO:0000313" key="5">
    <source>
        <dbReference type="EMBL" id="WFE90079.1"/>
    </source>
</evidence>
<keyword evidence="3" id="KW-0813">Transport</keyword>
<dbReference type="PANTHER" id="PTHR30483">
    <property type="entry name" value="LEUCINE-SPECIFIC-BINDING PROTEIN"/>
    <property type="match status" value="1"/>
</dbReference>
<evidence type="ECO:0000256" key="3">
    <source>
        <dbReference type="ARBA" id="ARBA00022970"/>
    </source>
</evidence>
<sequence>MASGMRGDDAQQRRRLFLKTALAGTGTMLLGGCMGSTLGSYPGNQIQPEAQPQISGEVIGSGSVRIGLLLPLASTSNDTSVGTVFKNAAALALQNFPSADLQLLVKDTGGTATGGRAAAQAAISEGAELILGPVFSTAVSGAAQAARSSGIPVIAFSTDTSVASRGIYLLSFLPEGNVKRIIGYANSQRKSSYAALIPESPYGAVVEAAFRQEVGRGSGRIATIQRYKQTGSDTSDLVAKTSALTSVLNNIDALFVPAGGSAPSTVVQTLVGQGADFGRIKLLGTGQWDVGQIKSNPALAGAWFAGPEEQNFNTFAQQYQKTYGSAPPRNASLAYDGVTLCAGLVRAAGQQRFQQNILTNRDGFIGIDGLFRFQSNGLNQRGLAVFQLTGAGVQVISPAPRDFRSGF</sequence>
<dbReference type="InterPro" id="IPR028081">
    <property type="entry name" value="Leu-bd"/>
</dbReference>
<dbReference type="Proteomes" id="UP001209803">
    <property type="component" value="Chromosome"/>
</dbReference>
<dbReference type="CDD" id="cd06339">
    <property type="entry name" value="PBP1_YraM_LppC_lipoprotein-like"/>
    <property type="match status" value="1"/>
</dbReference>
<feature type="domain" description="Leucine-binding protein" evidence="4">
    <location>
        <begin position="63"/>
        <end position="389"/>
    </location>
</feature>
<dbReference type="Gene3D" id="3.40.50.2300">
    <property type="match status" value="2"/>
</dbReference>
<dbReference type="PANTHER" id="PTHR30483:SF6">
    <property type="entry name" value="PERIPLASMIC BINDING PROTEIN OF ABC TRANSPORTER FOR NATURAL AMINO ACIDS"/>
    <property type="match status" value="1"/>
</dbReference>
<reference evidence="5 6" key="1">
    <citation type="submission" date="2023-03" db="EMBL/GenBank/DDBJ databases">
        <title>Roseibium porphyridii sp. nov. and Roseibium rhodosorbium sp. nov. isolated from marine algae, Porphyridium cruentum and Rhodosorus marinus, respectively.</title>
        <authorList>
            <person name="Lee M.W."/>
            <person name="Choi B.J."/>
            <person name="Lee J.K."/>
            <person name="Choi D.G."/>
            <person name="Baek J.H."/>
            <person name="Bayburt H."/>
            <person name="Kim J.M."/>
            <person name="Han D.M."/>
            <person name="Kim K.H."/>
            <person name="Jeon C.O."/>
        </authorList>
    </citation>
    <scope>NUCLEOTIDE SEQUENCE [LARGE SCALE GENOMIC DNA]</scope>
    <source>
        <strain evidence="5 6">KMA01</strain>
    </source>
</reference>
<dbReference type="Pfam" id="PF13458">
    <property type="entry name" value="Peripla_BP_6"/>
    <property type="match status" value="1"/>
</dbReference>
<gene>
    <name evidence="5" type="ORF">K1718_01655</name>
</gene>
<dbReference type="PROSITE" id="PS51257">
    <property type="entry name" value="PROKAR_LIPOPROTEIN"/>
    <property type="match status" value="1"/>
</dbReference>